<evidence type="ECO:0000313" key="2">
    <source>
        <dbReference type="Proteomes" id="UP001156702"/>
    </source>
</evidence>
<evidence type="ECO:0008006" key="3">
    <source>
        <dbReference type="Google" id="ProtNLM"/>
    </source>
</evidence>
<proteinExistence type="predicted"/>
<accession>A0ABQ5ZG71</accession>
<sequence length="145" mass="16200">MKKVDSFTAFEKIRSDPNNAGRTFSVSKDIFDHFSEKLRQSTREIGAKEASEIEDLIGADPGKGAGTTRDATCEKCNTAFSLSDHVASALLAGKHTAPEMASFFQGNDYWLTVDTKEKRETICPHCYRRGVIIHCCYIFSRYAYA</sequence>
<gene>
    <name evidence="1" type="ORF">GCM10007923_30300</name>
</gene>
<reference evidence="2" key="1">
    <citation type="journal article" date="2019" name="Int. J. Syst. Evol. Microbiol.">
        <title>The Global Catalogue of Microorganisms (GCM) 10K type strain sequencing project: providing services to taxonomists for standard genome sequencing and annotation.</title>
        <authorList>
            <consortium name="The Broad Institute Genomics Platform"/>
            <consortium name="The Broad Institute Genome Sequencing Center for Infectious Disease"/>
            <person name="Wu L."/>
            <person name="Ma J."/>
        </authorList>
    </citation>
    <scope>NUCLEOTIDE SEQUENCE [LARGE SCALE GENOMIC DNA]</scope>
    <source>
        <strain evidence="2">NBRC 102122</strain>
    </source>
</reference>
<organism evidence="1 2">
    <name type="scientific">Shinella yambaruensis</name>
    <dbReference type="NCBI Taxonomy" id="415996"/>
    <lineage>
        <taxon>Bacteria</taxon>
        <taxon>Pseudomonadati</taxon>
        <taxon>Pseudomonadota</taxon>
        <taxon>Alphaproteobacteria</taxon>
        <taxon>Hyphomicrobiales</taxon>
        <taxon>Rhizobiaceae</taxon>
        <taxon>Shinella</taxon>
    </lineage>
</organism>
<protein>
    <recommendedName>
        <fullName evidence="3">C2H2-type domain-containing protein</fullName>
    </recommendedName>
</protein>
<name>A0ABQ5ZG71_9HYPH</name>
<evidence type="ECO:0000313" key="1">
    <source>
        <dbReference type="EMBL" id="GLR51820.1"/>
    </source>
</evidence>
<keyword evidence="2" id="KW-1185">Reference proteome</keyword>
<dbReference type="RefSeq" id="WP_244767951.1">
    <property type="nucleotide sequence ID" value="NZ_BSOP01000020.1"/>
</dbReference>
<dbReference type="EMBL" id="BSOP01000020">
    <property type="protein sequence ID" value="GLR51820.1"/>
    <property type="molecule type" value="Genomic_DNA"/>
</dbReference>
<comment type="caution">
    <text evidence="1">The sequence shown here is derived from an EMBL/GenBank/DDBJ whole genome shotgun (WGS) entry which is preliminary data.</text>
</comment>
<dbReference type="Proteomes" id="UP001156702">
    <property type="component" value="Unassembled WGS sequence"/>
</dbReference>